<protein>
    <submittedName>
        <fullName evidence="2">Uncharacterized protein</fullName>
    </submittedName>
</protein>
<feature type="compositionally biased region" description="Acidic residues" evidence="1">
    <location>
        <begin position="92"/>
        <end position="102"/>
    </location>
</feature>
<accession>A0AAD4X7I4</accession>
<proteinExistence type="predicted"/>
<sequence length="144" mass="15457">MPRLHVGGSSSRFRSGSTSSPTTTPRSNEANWPRGLLNSQGSPSTDGAHTAVSPSVGSGRVSSSDGDNSLSQGNGNQDEGHGWHEAFHQEDNDPGDTEESMNNDDQLPEIPFNSLGQPIEDISKPYASRIRVITRNVVSPHYEE</sequence>
<keyword evidence="3" id="KW-1185">Reference proteome</keyword>
<evidence type="ECO:0000313" key="2">
    <source>
        <dbReference type="EMBL" id="KAI3861565.1"/>
    </source>
</evidence>
<feature type="compositionally biased region" description="Polar residues" evidence="1">
    <location>
        <begin position="37"/>
        <end position="47"/>
    </location>
</feature>
<name>A0AAD4X7I4_9MAGN</name>
<feature type="compositionally biased region" description="Low complexity" evidence="1">
    <location>
        <begin position="7"/>
        <end position="27"/>
    </location>
</feature>
<dbReference type="Proteomes" id="UP001202328">
    <property type="component" value="Unassembled WGS sequence"/>
</dbReference>
<feature type="compositionally biased region" description="Low complexity" evidence="1">
    <location>
        <begin position="52"/>
        <end position="69"/>
    </location>
</feature>
<comment type="caution">
    <text evidence="2">The sequence shown here is derived from an EMBL/GenBank/DDBJ whole genome shotgun (WGS) entry which is preliminary data.</text>
</comment>
<gene>
    <name evidence="2" type="ORF">MKW98_000517</name>
</gene>
<organism evidence="2 3">
    <name type="scientific">Papaver atlanticum</name>
    <dbReference type="NCBI Taxonomy" id="357466"/>
    <lineage>
        <taxon>Eukaryota</taxon>
        <taxon>Viridiplantae</taxon>
        <taxon>Streptophyta</taxon>
        <taxon>Embryophyta</taxon>
        <taxon>Tracheophyta</taxon>
        <taxon>Spermatophyta</taxon>
        <taxon>Magnoliopsida</taxon>
        <taxon>Ranunculales</taxon>
        <taxon>Papaveraceae</taxon>
        <taxon>Papaveroideae</taxon>
        <taxon>Papaver</taxon>
    </lineage>
</organism>
<reference evidence="2" key="1">
    <citation type="submission" date="2022-04" db="EMBL/GenBank/DDBJ databases">
        <title>A functionally conserved STORR gene fusion in Papaver species that diverged 16.8 million years ago.</title>
        <authorList>
            <person name="Catania T."/>
        </authorList>
    </citation>
    <scope>NUCLEOTIDE SEQUENCE</scope>
    <source>
        <strain evidence="2">S-188037</strain>
    </source>
</reference>
<evidence type="ECO:0000313" key="3">
    <source>
        <dbReference type="Proteomes" id="UP001202328"/>
    </source>
</evidence>
<dbReference type="EMBL" id="JAJJMB010014260">
    <property type="protein sequence ID" value="KAI3861565.1"/>
    <property type="molecule type" value="Genomic_DNA"/>
</dbReference>
<feature type="region of interest" description="Disordered" evidence="1">
    <location>
        <begin position="1"/>
        <end position="119"/>
    </location>
</feature>
<evidence type="ECO:0000256" key="1">
    <source>
        <dbReference type="SAM" id="MobiDB-lite"/>
    </source>
</evidence>
<feature type="compositionally biased region" description="Basic and acidic residues" evidence="1">
    <location>
        <begin position="78"/>
        <end position="91"/>
    </location>
</feature>
<dbReference type="AlphaFoldDB" id="A0AAD4X7I4"/>